<evidence type="ECO:0000256" key="2">
    <source>
        <dbReference type="ARBA" id="ARBA00022598"/>
    </source>
</evidence>
<dbReference type="Gene3D" id="3.40.1190.10">
    <property type="entry name" value="Mur-like, catalytic domain"/>
    <property type="match status" value="1"/>
</dbReference>
<keyword evidence="2 10" id="KW-0436">Ligase</keyword>
<evidence type="ECO:0000256" key="4">
    <source>
        <dbReference type="ARBA" id="ARBA00022741"/>
    </source>
</evidence>
<evidence type="ECO:0000256" key="3">
    <source>
        <dbReference type="ARBA" id="ARBA00022618"/>
    </source>
</evidence>
<dbReference type="HAMAP" id="MF_02019">
    <property type="entry name" value="MurF"/>
    <property type="match status" value="1"/>
</dbReference>
<dbReference type="Gene3D" id="3.90.190.20">
    <property type="entry name" value="Mur ligase, C-terminal domain"/>
    <property type="match status" value="1"/>
</dbReference>
<dbReference type="GO" id="GO:0071555">
    <property type="term" value="P:cell wall organization"/>
    <property type="evidence" value="ECO:0007669"/>
    <property type="project" value="UniProtKB-KW"/>
</dbReference>
<dbReference type="SUPFAM" id="SSF63418">
    <property type="entry name" value="MurE/MurF N-terminal domain"/>
    <property type="match status" value="1"/>
</dbReference>
<dbReference type="PANTHER" id="PTHR43024:SF1">
    <property type="entry name" value="UDP-N-ACETYLMURAMOYL-TRIPEPTIDE--D-ALANYL-D-ALANINE LIGASE"/>
    <property type="match status" value="1"/>
</dbReference>
<evidence type="ECO:0000313" key="16">
    <source>
        <dbReference type="Proteomes" id="UP000253517"/>
    </source>
</evidence>
<dbReference type="SUPFAM" id="SSF53623">
    <property type="entry name" value="MurD-like peptide ligases, catalytic domain"/>
    <property type="match status" value="1"/>
</dbReference>
<comment type="similarity">
    <text evidence="10">Belongs to the MurCDEF family. MurF subfamily.</text>
</comment>
<dbReference type="Pfam" id="PF01225">
    <property type="entry name" value="Mur_ligase"/>
    <property type="match status" value="1"/>
</dbReference>
<feature type="domain" description="Mur ligase C-terminal" evidence="13">
    <location>
        <begin position="300"/>
        <end position="376"/>
    </location>
</feature>
<name>A0A369A863_9FLAO</name>
<dbReference type="GO" id="GO:0047480">
    <property type="term" value="F:UDP-N-acetylmuramoyl-tripeptide-D-alanyl-D-alanine ligase activity"/>
    <property type="evidence" value="ECO:0007669"/>
    <property type="project" value="UniProtKB-UniRule"/>
</dbReference>
<evidence type="ECO:0000256" key="11">
    <source>
        <dbReference type="RuleBase" id="RU004136"/>
    </source>
</evidence>
<keyword evidence="4 10" id="KW-0547">Nucleotide-binding</keyword>
<feature type="binding site" evidence="10">
    <location>
        <begin position="98"/>
        <end position="104"/>
    </location>
    <ligand>
        <name>ATP</name>
        <dbReference type="ChEBI" id="CHEBI:30616"/>
    </ligand>
</feature>
<comment type="pathway">
    <text evidence="10 11">Cell wall biogenesis; peptidoglycan biosynthesis.</text>
</comment>
<accession>A0A369A863</accession>
<sequence>MTRLPELYHAYLQCSDVSIDSRKLSGNSLFIALKGSQRDGNQYVKQALQDGARYALADDPALSDCDRVFVVPDSLAALQELARYHRRQLKLPVIGLTGSNGKTTSKELFRSVLATKYNTFATPGNYNNHIGVPLSILSIHPEHEMAVIEMGANHQREIEFLCTISMPDYVYITNYGLAHLEGFGGVEGIVKGKSEMYEYARRYDKTALVNADDPKQVENSAGIGKIITFGTSDHVDFNIRLFLTKPYVAIAFSNQIIHSRLTGIYNFSNIAAAVAIGAHFGIDTEMIKQGIQAYTPENNRSQLVETERARFICDAYNANPSSMEGAVYNLADFDGIRVAILGDMHELGDYTDEAHQYIADLCEKVKIDEVYLIGEFFSRVKTKKCVKLKDISTAIEFFKTYDTRNKNILIKASRSMALERLYPLLGIPSA</sequence>
<dbReference type="Pfam" id="PF02875">
    <property type="entry name" value="Mur_ligase_C"/>
    <property type="match status" value="1"/>
</dbReference>
<dbReference type="InterPro" id="IPR013221">
    <property type="entry name" value="Mur_ligase_cen"/>
</dbReference>
<comment type="function">
    <text evidence="10 11">Involved in cell wall formation. Catalyzes the final step in the synthesis of UDP-N-acetylmuramoyl-pentapeptide, the precursor of murein.</text>
</comment>
<keyword evidence="5 10" id="KW-0067">ATP-binding</keyword>
<dbReference type="NCBIfam" id="TIGR01143">
    <property type="entry name" value="murF"/>
    <property type="match status" value="1"/>
</dbReference>
<keyword evidence="6 10" id="KW-0133">Cell shape</keyword>
<reference evidence="15 16" key="1">
    <citation type="submission" date="2018-07" db="EMBL/GenBank/DDBJ databases">
        <title>Genomic Encyclopedia of Type Strains, Phase IV (KMG-IV): sequencing the most valuable type-strain genomes for metagenomic binning, comparative biology and taxonomic classification.</title>
        <authorList>
            <person name="Goeker M."/>
        </authorList>
    </citation>
    <scope>NUCLEOTIDE SEQUENCE [LARGE SCALE GENOMIC DNA]</scope>
    <source>
        <strain evidence="15 16">DSM 21410</strain>
    </source>
</reference>
<gene>
    <name evidence="10" type="primary">murF</name>
    <name evidence="15" type="ORF">DES35_101839</name>
</gene>
<dbReference type="Proteomes" id="UP000253517">
    <property type="component" value="Unassembled WGS sequence"/>
</dbReference>
<dbReference type="GO" id="GO:0008360">
    <property type="term" value="P:regulation of cell shape"/>
    <property type="evidence" value="ECO:0007669"/>
    <property type="project" value="UniProtKB-KW"/>
</dbReference>
<dbReference type="InterPro" id="IPR036615">
    <property type="entry name" value="Mur_ligase_C_dom_sf"/>
</dbReference>
<dbReference type="GO" id="GO:0009252">
    <property type="term" value="P:peptidoglycan biosynthetic process"/>
    <property type="evidence" value="ECO:0007669"/>
    <property type="project" value="UniProtKB-UniRule"/>
</dbReference>
<comment type="subcellular location">
    <subcellularLocation>
        <location evidence="10 11">Cytoplasm</location>
    </subcellularLocation>
</comment>
<comment type="caution">
    <text evidence="15">The sequence shown here is derived from an EMBL/GenBank/DDBJ whole genome shotgun (WGS) entry which is preliminary data.</text>
</comment>
<evidence type="ECO:0000256" key="9">
    <source>
        <dbReference type="ARBA" id="ARBA00023316"/>
    </source>
</evidence>
<dbReference type="SUPFAM" id="SSF53244">
    <property type="entry name" value="MurD-like peptide ligases, peptide-binding domain"/>
    <property type="match status" value="1"/>
</dbReference>
<dbReference type="InterPro" id="IPR051046">
    <property type="entry name" value="MurCDEF_CellWall_CoF430Synth"/>
</dbReference>
<evidence type="ECO:0000256" key="1">
    <source>
        <dbReference type="ARBA" id="ARBA00022490"/>
    </source>
</evidence>
<dbReference type="GO" id="GO:0005524">
    <property type="term" value="F:ATP binding"/>
    <property type="evidence" value="ECO:0007669"/>
    <property type="project" value="UniProtKB-UniRule"/>
</dbReference>
<evidence type="ECO:0000259" key="12">
    <source>
        <dbReference type="Pfam" id="PF01225"/>
    </source>
</evidence>
<feature type="domain" description="Mur ligase N-terminal catalytic" evidence="12">
    <location>
        <begin position="17"/>
        <end position="84"/>
    </location>
</feature>
<keyword evidence="7 10" id="KW-0573">Peptidoglycan synthesis</keyword>
<evidence type="ECO:0000313" key="15">
    <source>
        <dbReference type="EMBL" id="RCX05552.1"/>
    </source>
</evidence>
<dbReference type="Pfam" id="PF08245">
    <property type="entry name" value="Mur_ligase_M"/>
    <property type="match status" value="1"/>
</dbReference>
<evidence type="ECO:0000256" key="6">
    <source>
        <dbReference type="ARBA" id="ARBA00022960"/>
    </source>
</evidence>
<dbReference type="AlphaFoldDB" id="A0A369A863"/>
<dbReference type="InterPro" id="IPR036565">
    <property type="entry name" value="Mur-like_cat_sf"/>
</dbReference>
<keyword evidence="8 10" id="KW-0131">Cell cycle</keyword>
<dbReference type="InterPro" id="IPR000713">
    <property type="entry name" value="Mur_ligase_N"/>
</dbReference>
<dbReference type="InterPro" id="IPR035911">
    <property type="entry name" value="MurE/MurF_N"/>
</dbReference>
<evidence type="ECO:0000259" key="14">
    <source>
        <dbReference type="Pfam" id="PF08245"/>
    </source>
</evidence>
<dbReference type="InterPro" id="IPR005863">
    <property type="entry name" value="UDP-N-AcMur_synth"/>
</dbReference>
<proteinExistence type="inferred from homology"/>
<dbReference type="EC" id="6.3.2.10" evidence="10 11"/>
<dbReference type="PANTHER" id="PTHR43024">
    <property type="entry name" value="UDP-N-ACETYLMURAMOYL-TRIPEPTIDE--D-ALANYL-D-ALANINE LIGASE"/>
    <property type="match status" value="1"/>
</dbReference>
<evidence type="ECO:0000256" key="7">
    <source>
        <dbReference type="ARBA" id="ARBA00022984"/>
    </source>
</evidence>
<dbReference type="EMBL" id="QPJS01000001">
    <property type="protein sequence ID" value="RCX05552.1"/>
    <property type="molecule type" value="Genomic_DNA"/>
</dbReference>
<dbReference type="GO" id="GO:0008766">
    <property type="term" value="F:UDP-N-acetylmuramoylalanyl-D-glutamyl-2,6-diaminopimelate-D-alanyl-D-alanine ligase activity"/>
    <property type="evidence" value="ECO:0007669"/>
    <property type="project" value="RHEA"/>
</dbReference>
<dbReference type="GO" id="GO:0005737">
    <property type="term" value="C:cytoplasm"/>
    <property type="evidence" value="ECO:0007669"/>
    <property type="project" value="UniProtKB-SubCell"/>
</dbReference>
<evidence type="ECO:0000256" key="8">
    <source>
        <dbReference type="ARBA" id="ARBA00023306"/>
    </source>
</evidence>
<keyword evidence="9 10" id="KW-0961">Cell wall biogenesis/degradation</keyword>
<keyword evidence="16" id="KW-1185">Reference proteome</keyword>
<dbReference type="UniPathway" id="UPA00219"/>
<keyword evidence="1 10" id="KW-0963">Cytoplasm</keyword>
<feature type="domain" description="Mur ligase central" evidence="14">
    <location>
        <begin position="97"/>
        <end position="276"/>
    </location>
</feature>
<evidence type="ECO:0000259" key="13">
    <source>
        <dbReference type="Pfam" id="PF02875"/>
    </source>
</evidence>
<evidence type="ECO:0000256" key="10">
    <source>
        <dbReference type="HAMAP-Rule" id="MF_02019"/>
    </source>
</evidence>
<comment type="catalytic activity">
    <reaction evidence="10 11">
        <text>D-alanyl-D-alanine + UDP-N-acetyl-alpha-D-muramoyl-L-alanyl-gamma-D-glutamyl-meso-2,6-diaminopimelate + ATP = UDP-N-acetyl-alpha-D-muramoyl-L-alanyl-gamma-D-glutamyl-meso-2,6-diaminopimeloyl-D-alanyl-D-alanine + ADP + phosphate + H(+)</text>
        <dbReference type="Rhea" id="RHEA:28374"/>
        <dbReference type="ChEBI" id="CHEBI:15378"/>
        <dbReference type="ChEBI" id="CHEBI:30616"/>
        <dbReference type="ChEBI" id="CHEBI:43474"/>
        <dbReference type="ChEBI" id="CHEBI:57822"/>
        <dbReference type="ChEBI" id="CHEBI:61386"/>
        <dbReference type="ChEBI" id="CHEBI:83905"/>
        <dbReference type="ChEBI" id="CHEBI:456216"/>
        <dbReference type="EC" id="6.3.2.10"/>
    </reaction>
</comment>
<dbReference type="InterPro" id="IPR004101">
    <property type="entry name" value="Mur_ligase_C"/>
</dbReference>
<dbReference type="RefSeq" id="WP_114365860.1">
    <property type="nucleotide sequence ID" value="NZ_BHZF01000001.1"/>
</dbReference>
<dbReference type="GO" id="GO:0051301">
    <property type="term" value="P:cell division"/>
    <property type="evidence" value="ECO:0007669"/>
    <property type="project" value="UniProtKB-KW"/>
</dbReference>
<keyword evidence="3 10" id="KW-0132">Cell division</keyword>
<protein>
    <recommendedName>
        <fullName evidence="10 11">UDP-N-acetylmuramoyl-tripeptide--D-alanyl-D-alanine ligase</fullName>
        <ecNumber evidence="10 11">6.3.2.10</ecNumber>
    </recommendedName>
    <alternativeName>
        <fullName evidence="10">D-alanyl-D-alanine-adding enzyme</fullName>
    </alternativeName>
</protein>
<organism evidence="15 16">
    <name type="scientific">Schleiferia thermophila</name>
    <dbReference type="NCBI Taxonomy" id="884107"/>
    <lineage>
        <taxon>Bacteria</taxon>
        <taxon>Pseudomonadati</taxon>
        <taxon>Bacteroidota</taxon>
        <taxon>Flavobacteriia</taxon>
        <taxon>Flavobacteriales</taxon>
        <taxon>Schleiferiaceae</taxon>
        <taxon>Schleiferia</taxon>
    </lineage>
</organism>
<evidence type="ECO:0000256" key="5">
    <source>
        <dbReference type="ARBA" id="ARBA00022840"/>
    </source>
</evidence>
<dbReference type="Gene3D" id="3.40.1390.10">
    <property type="entry name" value="MurE/MurF, N-terminal domain"/>
    <property type="match status" value="1"/>
</dbReference>